<gene>
    <name evidence="1" type="ORF">GCWU000324_02385</name>
</gene>
<name>C4GK10_9NEIS</name>
<dbReference type="HOGENOM" id="CLU_3153833_0_0_4"/>
<dbReference type="Proteomes" id="UP000003009">
    <property type="component" value="Unassembled WGS sequence"/>
</dbReference>
<comment type="caution">
    <text evidence="1">The sequence shown here is derived from an EMBL/GenBank/DDBJ whole genome shotgun (WGS) entry which is preliminary data.</text>
</comment>
<protein>
    <submittedName>
        <fullName evidence="1">Uncharacterized protein</fullName>
    </submittedName>
</protein>
<dbReference type="EMBL" id="ACJW02000003">
    <property type="protein sequence ID" value="EEP68133.1"/>
    <property type="molecule type" value="Genomic_DNA"/>
</dbReference>
<dbReference type="AlphaFoldDB" id="C4GK10"/>
<evidence type="ECO:0000313" key="2">
    <source>
        <dbReference type="Proteomes" id="UP000003009"/>
    </source>
</evidence>
<sequence>MVGFIGDLGAGQVRQPENLKWRLKKRFSFAETRCVRFQAAFVYSINSR</sequence>
<dbReference type="STRING" id="629741.GCWU000324_02385"/>
<proteinExistence type="predicted"/>
<evidence type="ECO:0000313" key="1">
    <source>
        <dbReference type="EMBL" id="EEP68133.1"/>
    </source>
</evidence>
<accession>C4GK10</accession>
<reference evidence="1" key="1">
    <citation type="submission" date="2009-04" db="EMBL/GenBank/DDBJ databases">
        <authorList>
            <person name="Weinstock G."/>
            <person name="Sodergren E."/>
            <person name="Clifton S."/>
            <person name="Fulton L."/>
            <person name="Fulton B."/>
            <person name="Courtney L."/>
            <person name="Fronick C."/>
            <person name="Harrison M."/>
            <person name="Strong C."/>
            <person name="Farmer C."/>
            <person name="Delahaunty K."/>
            <person name="Markovic C."/>
            <person name="Hall O."/>
            <person name="Minx P."/>
            <person name="Tomlinson C."/>
            <person name="Mitreva M."/>
            <person name="Nelson J."/>
            <person name="Hou S."/>
            <person name="Wollam A."/>
            <person name="Pepin K.H."/>
            <person name="Johnson M."/>
            <person name="Bhonagiri V."/>
            <person name="Nash W.E."/>
            <person name="Warren W."/>
            <person name="Chinwalla A."/>
            <person name="Mardis E.R."/>
            <person name="Wilson R.K."/>
        </authorList>
    </citation>
    <scope>NUCLEOTIDE SEQUENCE [LARGE SCALE GENOMIC DNA]</scope>
    <source>
        <strain evidence="1">ATCC 51147</strain>
    </source>
</reference>
<organism evidence="1 2">
    <name type="scientific">Kingella oralis ATCC 51147</name>
    <dbReference type="NCBI Taxonomy" id="629741"/>
    <lineage>
        <taxon>Bacteria</taxon>
        <taxon>Pseudomonadati</taxon>
        <taxon>Pseudomonadota</taxon>
        <taxon>Betaproteobacteria</taxon>
        <taxon>Neisseriales</taxon>
        <taxon>Neisseriaceae</taxon>
        <taxon>Kingella</taxon>
    </lineage>
</organism>
<keyword evidence="2" id="KW-1185">Reference proteome</keyword>